<evidence type="ECO:0000256" key="4">
    <source>
        <dbReference type="ARBA" id="ARBA00022448"/>
    </source>
</evidence>
<dbReference type="Gene3D" id="3.40.1690.10">
    <property type="entry name" value="secretion proteins EscU"/>
    <property type="match status" value="1"/>
</dbReference>
<dbReference type="Proteomes" id="UP000628463">
    <property type="component" value="Unassembled WGS sequence"/>
</dbReference>
<keyword evidence="5 12" id="KW-1003">Cell membrane</keyword>
<evidence type="ECO:0000256" key="7">
    <source>
        <dbReference type="ARBA" id="ARBA00022795"/>
    </source>
</evidence>
<keyword evidence="13" id="KW-0282">Flagellum</keyword>
<evidence type="ECO:0000256" key="11">
    <source>
        <dbReference type="ARBA" id="ARBA00023225"/>
    </source>
</evidence>
<evidence type="ECO:0000256" key="3">
    <source>
        <dbReference type="ARBA" id="ARBA00021622"/>
    </source>
</evidence>
<keyword evidence="4 12" id="KW-0813">Transport</keyword>
<feature type="transmembrane region" description="Helical" evidence="12">
    <location>
        <begin position="205"/>
        <end position="232"/>
    </location>
</feature>
<evidence type="ECO:0000256" key="12">
    <source>
        <dbReference type="RuleBase" id="RU364091"/>
    </source>
</evidence>
<dbReference type="SUPFAM" id="SSF160544">
    <property type="entry name" value="EscU C-terminal domain-like"/>
    <property type="match status" value="1"/>
</dbReference>
<keyword evidence="8 12" id="KW-0653">Protein transport</keyword>
<evidence type="ECO:0000313" key="14">
    <source>
        <dbReference type="Proteomes" id="UP000628463"/>
    </source>
</evidence>
<sequence>MTENRILISYNLQFFAKDGPGGEKTEPATSKKLNDVRKEGQVAKSKDIIMAVSLMSLFIIIKIYVGTMGERFISSFKEFYNSFELIVHSSSDGLTVALGASAVKNVFMDVLNITLPIFLIAVVIAILGNVLQQKWMITSKPLTPKFSKLSIISGFKRLFSFRQLFELLKSIAMMIVIGVVVFVTIRKKVGLLLTFYDITLYQALAAVGGIIVDLGIKISAIFLVIGFVDLVYQRIKFKNDTMMTKQEIKDEFKDSEGDPQVKGQIRRKMQEISRRRMMQQLPEADVVITNPTHFAVALKYEPDSGMAPVVIAKGADYLAFQIREKAKECNIEIVENKPLARILYHNVDIGMEIPPELYQAVAEILARVLQPDLT</sequence>
<keyword evidence="9 12" id="KW-1133">Transmembrane helix</keyword>
<name>A0ABR7G189_9FIRM</name>
<evidence type="ECO:0000313" key="13">
    <source>
        <dbReference type="EMBL" id="MBC5681207.1"/>
    </source>
</evidence>
<evidence type="ECO:0000256" key="2">
    <source>
        <dbReference type="ARBA" id="ARBA00010690"/>
    </source>
</evidence>
<evidence type="ECO:0000256" key="9">
    <source>
        <dbReference type="ARBA" id="ARBA00022989"/>
    </source>
</evidence>
<evidence type="ECO:0000256" key="5">
    <source>
        <dbReference type="ARBA" id="ARBA00022475"/>
    </source>
</evidence>
<dbReference type="PANTHER" id="PTHR30531">
    <property type="entry name" value="FLAGELLAR BIOSYNTHETIC PROTEIN FLHB"/>
    <property type="match status" value="1"/>
</dbReference>
<evidence type="ECO:0000256" key="1">
    <source>
        <dbReference type="ARBA" id="ARBA00004651"/>
    </source>
</evidence>
<keyword evidence="11 12" id="KW-1006">Bacterial flagellum protein export</keyword>
<organism evidence="13 14">
    <name type="scientific">Lachnospira hominis</name>
    <name type="common">ex Liu et al. 2021</name>
    <dbReference type="NCBI Taxonomy" id="2763051"/>
    <lineage>
        <taxon>Bacteria</taxon>
        <taxon>Bacillati</taxon>
        <taxon>Bacillota</taxon>
        <taxon>Clostridia</taxon>
        <taxon>Lachnospirales</taxon>
        <taxon>Lachnospiraceae</taxon>
        <taxon>Lachnospira</taxon>
    </lineage>
</organism>
<dbReference type="RefSeq" id="WP_186837035.1">
    <property type="nucleotide sequence ID" value="NZ_JACOPD010000006.1"/>
</dbReference>
<keyword evidence="13" id="KW-0966">Cell projection</keyword>
<accession>A0ABR7G189</accession>
<proteinExistence type="inferred from homology"/>
<gene>
    <name evidence="12 13" type="primary">flhB</name>
    <name evidence="13" type="ORF">H8S01_09560</name>
</gene>
<feature type="transmembrane region" description="Helical" evidence="12">
    <location>
        <begin position="48"/>
        <end position="65"/>
    </location>
</feature>
<comment type="similarity">
    <text evidence="2 12">Belongs to the type III secretion exporter family.</text>
</comment>
<feature type="transmembrane region" description="Helical" evidence="12">
    <location>
        <begin position="167"/>
        <end position="185"/>
    </location>
</feature>
<keyword evidence="13" id="KW-0969">Cilium</keyword>
<feature type="transmembrane region" description="Helical" evidence="12">
    <location>
        <begin position="113"/>
        <end position="131"/>
    </location>
</feature>
<dbReference type="Gene3D" id="6.10.250.2080">
    <property type="match status" value="1"/>
</dbReference>
<comment type="caution">
    <text evidence="13">The sequence shown here is derived from an EMBL/GenBank/DDBJ whole genome shotgun (WGS) entry which is preliminary data.</text>
</comment>
<keyword evidence="10 12" id="KW-0472">Membrane</keyword>
<dbReference type="EMBL" id="JACOPD010000006">
    <property type="protein sequence ID" value="MBC5681207.1"/>
    <property type="molecule type" value="Genomic_DNA"/>
</dbReference>
<keyword evidence="14" id="KW-1185">Reference proteome</keyword>
<evidence type="ECO:0000256" key="6">
    <source>
        <dbReference type="ARBA" id="ARBA00022692"/>
    </source>
</evidence>
<dbReference type="InterPro" id="IPR006136">
    <property type="entry name" value="FlhB"/>
</dbReference>
<dbReference type="PRINTS" id="PR00950">
    <property type="entry name" value="TYPE3IMSPROT"/>
</dbReference>
<dbReference type="NCBIfam" id="TIGR00328">
    <property type="entry name" value="flhB"/>
    <property type="match status" value="1"/>
</dbReference>
<comment type="function">
    <text evidence="12">Required for formation of the rod structure in the basal body of the flagellar apparatus. Together with FliI and FliH, may constitute the export apparatus of flagellin.</text>
</comment>
<protein>
    <recommendedName>
        <fullName evidence="3 12">Flagellar biosynthetic protein FlhB</fullName>
    </recommendedName>
</protein>
<dbReference type="InterPro" id="IPR029025">
    <property type="entry name" value="T3SS_substrate_exporter_C"/>
</dbReference>
<keyword evidence="7 12" id="KW-1005">Bacterial flagellum biogenesis</keyword>
<evidence type="ECO:0000256" key="10">
    <source>
        <dbReference type="ARBA" id="ARBA00023136"/>
    </source>
</evidence>
<reference evidence="13 14" key="1">
    <citation type="submission" date="2020-08" db="EMBL/GenBank/DDBJ databases">
        <title>Genome public.</title>
        <authorList>
            <person name="Liu C."/>
            <person name="Sun Q."/>
        </authorList>
    </citation>
    <scope>NUCLEOTIDE SEQUENCE [LARGE SCALE GENOMIC DNA]</scope>
    <source>
        <strain evidence="13 14">NSJ-43</strain>
    </source>
</reference>
<dbReference type="InterPro" id="IPR006135">
    <property type="entry name" value="T3SS_substrate_exporter"/>
</dbReference>
<keyword evidence="6 12" id="KW-0812">Transmembrane</keyword>
<comment type="subcellular location">
    <subcellularLocation>
        <location evidence="1">Cell membrane</location>
        <topology evidence="1">Multi-pass membrane protein</topology>
    </subcellularLocation>
</comment>
<evidence type="ECO:0000256" key="8">
    <source>
        <dbReference type="ARBA" id="ARBA00022927"/>
    </source>
</evidence>
<dbReference type="PANTHER" id="PTHR30531:SF12">
    <property type="entry name" value="FLAGELLAR BIOSYNTHETIC PROTEIN FLHB"/>
    <property type="match status" value="1"/>
</dbReference>
<dbReference type="Pfam" id="PF01312">
    <property type="entry name" value="Bac_export_2"/>
    <property type="match status" value="1"/>
</dbReference>